<protein>
    <submittedName>
        <fullName evidence="1">Uncharacterized protein</fullName>
    </submittedName>
</protein>
<dbReference type="EMBL" id="GGEC01075633">
    <property type="protein sequence ID" value="MBX56117.1"/>
    <property type="molecule type" value="Transcribed_RNA"/>
</dbReference>
<evidence type="ECO:0000313" key="1">
    <source>
        <dbReference type="EMBL" id="MBX56117.1"/>
    </source>
</evidence>
<name>A0A2P2PMX1_RHIMU</name>
<organism evidence="1">
    <name type="scientific">Rhizophora mucronata</name>
    <name type="common">Asiatic mangrove</name>
    <dbReference type="NCBI Taxonomy" id="61149"/>
    <lineage>
        <taxon>Eukaryota</taxon>
        <taxon>Viridiplantae</taxon>
        <taxon>Streptophyta</taxon>
        <taxon>Embryophyta</taxon>
        <taxon>Tracheophyta</taxon>
        <taxon>Spermatophyta</taxon>
        <taxon>Magnoliopsida</taxon>
        <taxon>eudicotyledons</taxon>
        <taxon>Gunneridae</taxon>
        <taxon>Pentapetalae</taxon>
        <taxon>rosids</taxon>
        <taxon>fabids</taxon>
        <taxon>Malpighiales</taxon>
        <taxon>Rhizophoraceae</taxon>
        <taxon>Rhizophora</taxon>
    </lineage>
</organism>
<sequence>MVNMFLTNNLIMQIPIEFSGHNNGPLNHFYTALIFIIPSGQESIKQKHRSQVECSE</sequence>
<accession>A0A2P2PMX1</accession>
<dbReference type="AlphaFoldDB" id="A0A2P2PMX1"/>
<reference evidence="1" key="1">
    <citation type="submission" date="2018-02" db="EMBL/GenBank/DDBJ databases">
        <title>Rhizophora mucronata_Transcriptome.</title>
        <authorList>
            <person name="Meera S.P."/>
            <person name="Sreeshan A."/>
            <person name="Augustine A."/>
        </authorList>
    </citation>
    <scope>NUCLEOTIDE SEQUENCE</scope>
    <source>
        <tissue evidence="1">Leaf</tissue>
    </source>
</reference>
<proteinExistence type="predicted"/>